<feature type="domain" description="Major facilitator superfamily (MFS) profile" evidence="8">
    <location>
        <begin position="7"/>
        <end position="392"/>
    </location>
</feature>
<evidence type="ECO:0000256" key="7">
    <source>
        <dbReference type="SAM" id="Phobius"/>
    </source>
</evidence>
<dbReference type="Pfam" id="PF07690">
    <property type="entry name" value="MFS_1"/>
    <property type="match status" value="1"/>
</dbReference>
<protein>
    <submittedName>
        <fullName evidence="9">MFS transporter</fullName>
    </submittedName>
</protein>
<organism evidence="9 10">
    <name type="scientific">Aromatoleum petrolei</name>
    <dbReference type="NCBI Taxonomy" id="76116"/>
    <lineage>
        <taxon>Bacteria</taxon>
        <taxon>Pseudomonadati</taxon>
        <taxon>Pseudomonadota</taxon>
        <taxon>Betaproteobacteria</taxon>
        <taxon>Rhodocyclales</taxon>
        <taxon>Rhodocyclaceae</taxon>
        <taxon>Aromatoleum</taxon>
    </lineage>
</organism>
<feature type="transmembrane region" description="Helical" evidence="7">
    <location>
        <begin position="78"/>
        <end position="100"/>
    </location>
</feature>
<evidence type="ECO:0000259" key="8">
    <source>
        <dbReference type="PROSITE" id="PS50850"/>
    </source>
</evidence>
<feature type="transmembrane region" description="Helical" evidence="7">
    <location>
        <begin position="40"/>
        <end position="66"/>
    </location>
</feature>
<dbReference type="InterPro" id="IPR020846">
    <property type="entry name" value="MFS_dom"/>
</dbReference>
<dbReference type="PANTHER" id="PTHR42718">
    <property type="entry name" value="MAJOR FACILITATOR SUPERFAMILY MULTIDRUG TRANSPORTER MFSC"/>
    <property type="match status" value="1"/>
</dbReference>
<reference evidence="9 10" key="1">
    <citation type="submission" date="2019-12" db="EMBL/GenBank/DDBJ databases">
        <title>Comparative genomics gives insights into the taxonomy of the Azoarcus-Aromatoleum group and reveals separate origins of nif in the plant-associated Azoarcus and non-plant-associated Aromatoleum sub-groups.</title>
        <authorList>
            <person name="Lafos M."/>
            <person name="Maluk M."/>
            <person name="Batista M."/>
            <person name="Junghare M."/>
            <person name="Carmona M."/>
            <person name="Faoro H."/>
            <person name="Cruz L.M."/>
            <person name="Battistoni F."/>
            <person name="De Souza E."/>
            <person name="Pedrosa F."/>
            <person name="Chen W.-M."/>
            <person name="Poole P.S."/>
            <person name="Dixon R.A."/>
            <person name="James E.K."/>
        </authorList>
    </citation>
    <scope>NUCLEOTIDE SEQUENCE [LARGE SCALE GENOMIC DNA]</scope>
    <source>
        <strain evidence="9 10">ToN1</strain>
    </source>
</reference>
<feature type="transmembrane region" description="Helical" evidence="7">
    <location>
        <begin position="305"/>
        <end position="328"/>
    </location>
</feature>
<dbReference type="InterPro" id="IPR011701">
    <property type="entry name" value="MFS"/>
</dbReference>
<name>A0ABX1MPT0_9RHOO</name>
<keyword evidence="10" id="KW-1185">Reference proteome</keyword>
<feature type="transmembrane region" description="Helical" evidence="7">
    <location>
        <begin position="136"/>
        <end position="156"/>
    </location>
</feature>
<evidence type="ECO:0000256" key="2">
    <source>
        <dbReference type="ARBA" id="ARBA00022448"/>
    </source>
</evidence>
<evidence type="ECO:0000256" key="5">
    <source>
        <dbReference type="ARBA" id="ARBA00022989"/>
    </source>
</evidence>
<keyword evidence="5 7" id="KW-1133">Transmembrane helix</keyword>
<dbReference type="CDD" id="cd06174">
    <property type="entry name" value="MFS"/>
    <property type="match status" value="1"/>
</dbReference>
<comment type="caution">
    <text evidence="9">The sequence shown here is derived from an EMBL/GenBank/DDBJ whole genome shotgun (WGS) entry which is preliminary data.</text>
</comment>
<dbReference type="PANTHER" id="PTHR42718:SF46">
    <property type="entry name" value="BLR6921 PROTEIN"/>
    <property type="match status" value="1"/>
</dbReference>
<dbReference type="Proteomes" id="UP000652074">
    <property type="component" value="Unassembled WGS sequence"/>
</dbReference>
<accession>A0ABX1MPT0</accession>
<gene>
    <name evidence="9" type="ORF">GPA26_15080</name>
</gene>
<feature type="transmembrane region" description="Helical" evidence="7">
    <location>
        <begin position="340"/>
        <end position="363"/>
    </location>
</feature>
<keyword evidence="4 7" id="KW-0812">Transmembrane</keyword>
<dbReference type="PROSITE" id="PS50850">
    <property type="entry name" value="MFS"/>
    <property type="match status" value="1"/>
</dbReference>
<sequence>MKTLDSRTALALVAGCLASAQVGKVPPALGAIRDQLGVGLIHAGWIATAINAAAAMLGVLVGLALGRLGAQRGLLAGLLLLGLGSALGAAAADGLMLIAARAFEGAGFVLVVVAAPSLLATAAADDPRRRRRLLTLWSCYMPTGMGVMMAVAPYILQHHGWRGLWTANALAIGTCVLVALFLKLGAGPGSGPRPVPVTMFSRARLAQPAPWLMGVCFGCYAAIWFMIATWLPSFAVEHMGYTPERATWLTALAVGGNILGNLTTDFWLARGVPRWALLAGVSIMMGAFGWFVFSAGYDPVLRSVAAVFVCSAGGVLPAATMGGIPLVARTPADIAIANGILMQCSNVGTFIGVPAIAALATALGGWDGGRWLIPVLAGIGVLAAWTFRRVALQPASDLAKAPGSSAGILVEQAN</sequence>
<feature type="transmembrane region" description="Helical" evidence="7">
    <location>
        <begin position="209"/>
        <end position="227"/>
    </location>
</feature>
<keyword evidence="2" id="KW-0813">Transport</keyword>
<evidence type="ECO:0000256" key="1">
    <source>
        <dbReference type="ARBA" id="ARBA00004651"/>
    </source>
</evidence>
<feature type="transmembrane region" description="Helical" evidence="7">
    <location>
        <begin position="106"/>
        <end position="124"/>
    </location>
</feature>
<dbReference type="Gene3D" id="1.20.1250.20">
    <property type="entry name" value="MFS general substrate transporter like domains"/>
    <property type="match status" value="2"/>
</dbReference>
<dbReference type="EMBL" id="WTVR01000029">
    <property type="protein sequence ID" value="NMF89793.1"/>
    <property type="molecule type" value="Genomic_DNA"/>
</dbReference>
<proteinExistence type="predicted"/>
<feature type="transmembrane region" description="Helical" evidence="7">
    <location>
        <begin position="275"/>
        <end position="293"/>
    </location>
</feature>
<dbReference type="RefSeq" id="WP_169207152.1">
    <property type="nucleotide sequence ID" value="NZ_CP059560.1"/>
</dbReference>
<dbReference type="InterPro" id="IPR036259">
    <property type="entry name" value="MFS_trans_sf"/>
</dbReference>
<evidence type="ECO:0000256" key="6">
    <source>
        <dbReference type="ARBA" id="ARBA00023136"/>
    </source>
</evidence>
<keyword evidence="3" id="KW-1003">Cell membrane</keyword>
<evidence type="ECO:0000256" key="3">
    <source>
        <dbReference type="ARBA" id="ARBA00022475"/>
    </source>
</evidence>
<feature type="transmembrane region" description="Helical" evidence="7">
    <location>
        <begin position="247"/>
        <end position="268"/>
    </location>
</feature>
<evidence type="ECO:0000313" key="10">
    <source>
        <dbReference type="Proteomes" id="UP000652074"/>
    </source>
</evidence>
<feature type="transmembrane region" description="Helical" evidence="7">
    <location>
        <begin position="162"/>
        <end position="182"/>
    </location>
</feature>
<comment type="subcellular location">
    <subcellularLocation>
        <location evidence="1">Cell membrane</location>
        <topology evidence="1">Multi-pass membrane protein</topology>
    </subcellularLocation>
</comment>
<feature type="transmembrane region" description="Helical" evidence="7">
    <location>
        <begin position="369"/>
        <end position="387"/>
    </location>
</feature>
<dbReference type="SUPFAM" id="SSF103473">
    <property type="entry name" value="MFS general substrate transporter"/>
    <property type="match status" value="1"/>
</dbReference>
<evidence type="ECO:0000256" key="4">
    <source>
        <dbReference type="ARBA" id="ARBA00022692"/>
    </source>
</evidence>
<evidence type="ECO:0000313" key="9">
    <source>
        <dbReference type="EMBL" id="NMF89793.1"/>
    </source>
</evidence>
<keyword evidence="6 7" id="KW-0472">Membrane</keyword>